<dbReference type="PANTHER" id="PTHR32322:SF2">
    <property type="entry name" value="EAMA DOMAIN-CONTAINING PROTEIN"/>
    <property type="match status" value="1"/>
</dbReference>
<organism evidence="8 9">
    <name type="scientific">Jonquetella anthropi DSM 22815</name>
    <dbReference type="NCBI Taxonomy" id="885272"/>
    <lineage>
        <taxon>Bacteria</taxon>
        <taxon>Thermotogati</taxon>
        <taxon>Synergistota</taxon>
        <taxon>Synergistia</taxon>
        <taxon>Synergistales</taxon>
        <taxon>Dethiosulfovibrionaceae</taxon>
        <taxon>Jonquetella</taxon>
    </lineage>
</organism>
<gene>
    <name evidence="8" type="ORF">JonanDRAFT_0012</name>
</gene>
<dbReference type="GO" id="GO:0016020">
    <property type="term" value="C:membrane"/>
    <property type="evidence" value="ECO:0007669"/>
    <property type="project" value="UniProtKB-SubCell"/>
</dbReference>
<dbReference type="HOGENOM" id="CLU_033863_4_4_0"/>
<dbReference type="PANTHER" id="PTHR32322">
    <property type="entry name" value="INNER MEMBRANE TRANSPORTER"/>
    <property type="match status" value="1"/>
</dbReference>
<accession>H0ULI4</accession>
<evidence type="ECO:0000256" key="4">
    <source>
        <dbReference type="ARBA" id="ARBA00022989"/>
    </source>
</evidence>
<dbReference type="Proteomes" id="UP000003806">
    <property type="component" value="Chromosome"/>
</dbReference>
<dbReference type="InterPro" id="IPR000620">
    <property type="entry name" value="EamA_dom"/>
</dbReference>
<dbReference type="STRING" id="885272.JonanDRAFT_0012"/>
<comment type="subcellular location">
    <subcellularLocation>
        <location evidence="1">Membrane</location>
        <topology evidence="1">Multi-pass membrane protein</topology>
    </subcellularLocation>
</comment>
<keyword evidence="5 6" id="KW-0472">Membrane</keyword>
<dbReference type="AlphaFoldDB" id="H0ULI4"/>
<dbReference type="EMBL" id="CM001376">
    <property type="protein sequence ID" value="EHM12449.1"/>
    <property type="molecule type" value="Genomic_DNA"/>
</dbReference>
<evidence type="ECO:0000256" key="3">
    <source>
        <dbReference type="ARBA" id="ARBA00022692"/>
    </source>
</evidence>
<feature type="transmembrane region" description="Helical" evidence="6">
    <location>
        <begin position="280"/>
        <end position="297"/>
    </location>
</feature>
<feature type="transmembrane region" description="Helical" evidence="6">
    <location>
        <begin position="104"/>
        <end position="125"/>
    </location>
</feature>
<feature type="transmembrane region" description="Helical" evidence="6">
    <location>
        <begin position="17"/>
        <end position="38"/>
    </location>
</feature>
<dbReference type="OrthoDB" id="34284at2"/>
<evidence type="ECO:0000313" key="9">
    <source>
        <dbReference type="Proteomes" id="UP000003806"/>
    </source>
</evidence>
<keyword evidence="4 6" id="KW-1133">Transmembrane helix</keyword>
<feature type="transmembrane region" description="Helical" evidence="6">
    <location>
        <begin position="134"/>
        <end position="154"/>
    </location>
</feature>
<evidence type="ECO:0000256" key="2">
    <source>
        <dbReference type="ARBA" id="ARBA00007362"/>
    </source>
</evidence>
<dbReference type="InterPro" id="IPR037185">
    <property type="entry name" value="EmrE-like"/>
</dbReference>
<feature type="domain" description="EamA" evidence="7">
    <location>
        <begin position="20"/>
        <end position="148"/>
    </location>
</feature>
<feature type="transmembrane region" description="Helical" evidence="6">
    <location>
        <begin position="44"/>
        <end position="64"/>
    </location>
</feature>
<keyword evidence="9" id="KW-1185">Reference proteome</keyword>
<dbReference type="SUPFAM" id="SSF103481">
    <property type="entry name" value="Multidrug resistance efflux transporter EmrE"/>
    <property type="match status" value="2"/>
</dbReference>
<proteinExistence type="inferred from homology"/>
<keyword evidence="3 6" id="KW-0812">Transmembrane</keyword>
<name>H0ULI4_9BACT</name>
<sequence length="301" mass="31855">MSTTENETALLARVKPYLPMTLASVIWGVMVMPSSWALEELDPVVLLIARTALGGLIAACYSLWRHRTLRPAPGEWFWLIFMGLAGVTGNNLCYFWALNLTSKTNVVVIYAVSPVVTILLAHLFLGERLSLRRIVGVLLAVGGVMTLLTGGQLGRVMDISFNAGDLWELTGVFLAALMAVAAVKVRQTPAGIALTHTMLSGLTGAVLIGSVLGFHLPAHLSLRGVLSVAYLGVFSSCLAYGCQQISAVTIGASATMAFASCVPVIGMLTAWLVAGETVTLLQIGCTVLILLGLWLNAGEKS</sequence>
<dbReference type="RefSeq" id="WP_008522255.1">
    <property type="nucleotide sequence ID" value="NZ_CM001376.1"/>
</dbReference>
<dbReference type="InterPro" id="IPR050638">
    <property type="entry name" value="AA-Vitamin_Transporters"/>
</dbReference>
<feature type="transmembrane region" description="Helical" evidence="6">
    <location>
        <begin position="197"/>
        <end position="216"/>
    </location>
</feature>
<feature type="transmembrane region" description="Helical" evidence="6">
    <location>
        <begin position="76"/>
        <end position="98"/>
    </location>
</feature>
<dbReference type="eggNOG" id="COG0697">
    <property type="taxonomic scope" value="Bacteria"/>
</dbReference>
<evidence type="ECO:0000256" key="1">
    <source>
        <dbReference type="ARBA" id="ARBA00004141"/>
    </source>
</evidence>
<dbReference type="Pfam" id="PF00892">
    <property type="entry name" value="EamA"/>
    <property type="match status" value="2"/>
</dbReference>
<feature type="transmembrane region" description="Helical" evidence="6">
    <location>
        <begin position="254"/>
        <end position="274"/>
    </location>
</feature>
<feature type="transmembrane region" description="Helical" evidence="6">
    <location>
        <begin position="166"/>
        <end position="185"/>
    </location>
</feature>
<evidence type="ECO:0000313" key="8">
    <source>
        <dbReference type="EMBL" id="EHM12449.1"/>
    </source>
</evidence>
<protein>
    <submittedName>
        <fullName evidence="8">Putative membrane protein</fullName>
    </submittedName>
</protein>
<evidence type="ECO:0000256" key="6">
    <source>
        <dbReference type="SAM" id="Phobius"/>
    </source>
</evidence>
<feature type="domain" description="EamA" evidence="7">
    <location>
        <begin position="163"/>
        <end position="296"/>
    </location>
</feature>
<feature type="transmembrane region" description="Helical" evidence="6">
    <location>
        <begin position="222"/>
        <end position="242"/>
    </location>
</feature>
<comment type="similarity">
    <text evidence="2">Belongs to the EamA transporter family.</text>
</comment>
<evidence type="ECO:0000259" key="7">
    <source>
        <dbReference type="Pfam" id="PF00892"/>
    </source>
</evidence>
<reference evidence="8 9" key="1">
    <citation type="submission" date="2011-11" db="EMBL/GenBank/DDBJ databases">
        <title>The Noncontiguous Finished genome of Jonquetella anthropi DSM 22815.</title>
        <authorList>
            <consortium name="US DOE Joint Genome Institute (JGI-PGF)"/>
            <person name="Lucas S."/>
            <person name="Copeland A."/>
            <person name="Lapidus A."/>
            <person name="Glavina del Rio T."/>
            <person name="Dalin E."/>
            <person name="Tice H."/>
            <person name="Bruce D."/>
            <person name="Goodwin L."/>
            <person name="Pitluck S."/>
            <person name="Peters L."/>
            <person name="Mikhailova N."/>
            <person name="Held B."/>
            <person name="Kyrpides N."/>
            <person name="Mavromatis K."/>
            <person name="Ivanova N."/>
            <person name="Markowitz V."/>
            <person name="Cheng J.-F."/>
            <person name="Hugenholtz P."/>
            <person name="Woyke T."/>
            <person name="Wu D."/>
            <person name="Gronow S."/>
            <person name="Wellnitz S."/>
            <person name="Brambilla E."/>
            <person name="Klenk H.-P."/>
            <person name="Eisen J.A."/>
        </authorList>
    </citation>
    <scope>NUCLEOTIDE SEQUENCE [LARGE SCALE GENOMIC DNA]</scope>
    <source>
        <strain evidence="8 9">DSM 22815</strain>
    </source>
</reference>
<dbReference type="Gene3D" id="1.10.3730.20">
    <property type="match status" value="1"/>
</dbReference>
<evidence type="ECO:0000256" key="5">
    <source>
        <dbReference type="ARBA" id="ARBA00023136"/>
    </source>
</evidence>